<dbReference type="AlphaFoldDB" id="A0A517TXQ2"/>
<organism evidence="1 2">
    <name type="scientific">Lacipirellula limnantheis</name>
    <dbReference type="NCBI Taxonomy" id="2528024"/>
    <lineage>
        <taxon>Bacteria</taxon>
        <taxon>Pseudomonadati</taxon>
        <taxon>Planctomycetota</taxon>
        <taxon>Planctomycetia</taxon>
        <taxon>Pirellulales</taxon>
        <taxon>Lacipirellulaceae</taxon>
        <taxon>Lacipirellula</taxon>
    </lineage>
</organism>
<dbReference type="EMBL" id="CP036339">
    <property type="protein sequence ID" value="QDT73136.1"/>
    <property type="molecule type" value="Genomic_DNA"/>
</dbReference>
<protein>
    <submittedName>
        <fullName evidence="1">Uncharacterized protein</fullName>
    </submittedName>
</protein>
<reference evidence="1 2" key="1">
    <citation type="submission" date="2019-02" db="EMBL/GenBank/DDBJ databases">
        <title>Deep-cultivation of Planctomycetes and their phenomic and genomic characterization uncovers novel biology.</title>
        <authorList>
            <person name="Wiegand S."/>
            <person name="Jogler M."/>
            <person name="Boedeker C."/>
            <person name="Pinto D."/>
            <person name="Vollmers J."/>
            <person name="Rivas-Marin E."/>
            <person name="Kohn T."/>
            <person name="Peeters S.H."/>
            <person name="Heuer A."/>
            <person name="Rast P."/>
            <person name="Oberbeckmann S."/>
            <person name="Bunk B."/>
            <person name="Jeske O."/>
            <person name="Meyerdierks A."/>
            <person name="Storesund J.E."/>
            <person name="Kallscheuer N."/>
            <person name="Luecker S."/>
            <person name="Lage O.M."/>
            <person name="Pohl T."/>
            <person name="Merkel B.J."/>
            <person name="Hornburger P."/>
            <person name="Mueller R.-W."/>
            <person name="Bruemmer F."/>
            <person name="Labrenz M."/>
            <person name="Spormann A.M."/>
            <person name="Op den Camp H."/>
            <person name="Overmann J."/>
            <person name="Amann R."/>
            <person name="Jetten M.S.M."/>
            <person name="Mascher T."/>
            <person name="Medema M.H."/>
            <person name="Devos D.P."/>
            <person name="Kaster A.-K."/>
            <person name="Ovreas L."/>
            <person name="Rohde M."/>
            <person name="Galperin M.Y."/>
            <person name="Jogler C."/>
        </authorList>
    </citation>
    <scope>NUCLEOTIDE SEQUENCE [LARGE SCALE GENOMIC DNA]</scope>
    <source>
        <strain evidence="1 2">I41</strain>
    </source>
</reference>
<keyword evidence="2" id="KW-1185">Reference proteome</keyword>
<accession>A0A517TXQ2</accession>
<dbReference type="Proteomes" id="UP000317909">
    <property type="component" value="Chromosome"/>
</dbReference>
<gene>
    <name evidence="1" type="ORF">I41_23250</name>
</gene>
<dbReference type="KEGG" id="llh:I41_23250"/>
<sequence length="49" mass="5586">MSPIGQALQYVLPRWDLQVHDCENGSLSILKHFSERMVCLWPLAANITC</sequence>
<evidence type="ECO:0000313" key="2">
    <source>
        <dbReference type="Proteomes" id="UP000317909"/>
    </source>
</evidence>
<name>A0A517TXQ2_9BACT</name>
<proteinExistence type="predicted"/>
<evidence type="ECO:0000313" key="1">
    <source>
        <dbReference type="EMBL" id="QDT73136.1"/>
    </source>
</evidence>